<name>A0A6J4MPG6_9CHLR</name>
<evidence type="ECO:0000313" key="1">
    <source>
        <dbReference type="EMBL" id="CAA9365155.1"/>
    </source>
</evidence>
<accession>A0A6J4MPG6</accession>
<sequence length="210" mass="23813">WTLFKVDGTTPEYMGLPPEDLLLWHVAELPLESAPFERVQFGLDEESNLLWAVERTVDGREVESRLVVLPDTPKFNEGKPSGDVREAREYAYVPGRGIGPHWHPYTINDEDPGSPRRLVQRHLVDLSRQKPGRMPAAEAQVLQAEAPAPSHQIAPLAIPSNGIEVERRWMLSRDTNGQPILWIERQRRALLSPPARRLRFDVMEPAVDPA</sequence>
<proteinExistence type="predicted"/>
<dbReference type="EMBL" id="CADCTR010002664">
    <property type="protein sequence ID" value="CAA9365155.1"/>
    <property type="molecule type" value="Genomic_DNA"/>
</dbReference>
<organism evidence="1">
    <name type="scientific">uncultured Chloroflexia bacterium</name>
    <dbReference type="NCBI Taxonomy" id="1672391"/>
    <lineage>
        <taxon>Bacteria</taxon>
        <taxon>Bacillati</taxon>
        <taxon>Chloroflexota</taxon>
        <taxon>Chloroflexia</taxon>
        <taxon>environmental samples</taxon>
    </lineage>
</organism>
<dbReference type="AlphaFoldDB" id="A0A6J4MPG6"/>
<protein>
    <submittedName>
        <fullName evidence="1">Uncharacterized protein</fullName>
    </submittedName>
</protein>
<gene>
    <name evidence="1" type="ORF">AVDCRST_MAG93-7917</name>
</gene>
<feature type="non-terminal residue" evidence="1">
    <location>
        <position position="1"/>
    </location>
</feature>
<reference evidence="1" key="1">
    <citation type="submission" date="2020-02" db="EMBL/GenBank/DDBJ databases">
        <authorList>
            <person name="Meier V. D."/>
        </authorList>
    </citation>
    <scope>NUCLEOTIDE SEQUENCE</scope>
    <source>
        <strain evidence="1">AVDCRST_MAG93</strain>
    </source>
</reference>